<dbReference type="EMBL" id="NBII01000002">
    <property type="protein sequence ID" value="PAV22351.1"/>
    <property type="molecule type" value="Genomic_DNA"/>
</dbReference>
<dbReference type="GO" id="GO:0006506">
    <property type="term" value="P:GPI anchor biosynthetic process"/>
    <property type="evidence" value="ECO:0007669"/>
    <property type="project" value="InterPro"/>
</dbReference>
<dbReference type="AlphaFoldDB" id="A0A286US00"/>
<dbReference type="STRING" id="2282107.A0A286US00"/>
<feature type="transmembrane region" description="Helical" evidence="1">
    <location>
        <begin position="365"/>
        <end position="384"/>
    </location>
</feature>
<dbReference type="GO" id="GO:0016740">
    <property type="term" value="F:transferase activity"/>
    <property type="evidence" value="ECO:0007669"/>
    <property type="project" value="UniProtKB-KW"/>
</dbReference>
<evidence type="ECO:0000256" key="1">
    <source>
        <dbReference type="SAM" id="Phobius"/>
    </source>
</evidence>
<dbReference type="Pfam" id="PF05024">
    <property type="entry name" value="Gpi1"/>
    <property type="match status" value="1"/>
</dbReference>
<dbReference type="GO" id="GO:0016020">
    <property type="term" value="C:membrane"/>
    <property type="evidence" value="ECO:0007669"/>
    <property type="project" value="InterPro"/>
</dbReference>
<reference evidence="2 3" key="1">
    <citation type="journal article" date="2017" name="Mol. Ecol.">
        <title>Comparative and population genomic landscape of Phellinus noxius: A hypervariable fungus causing root rot in trees.</title>
        <authorList>
            <person name="Chung C.L."/>
            <person name="Lee T.J."/>
            <person name="Akiba M."/>
            <person name="Lee H.H."/>
            <person name="Kuo T.H."/>
            <person name="Liu D."/>
            <person name="Ke H.M."/>
            <person name="Yokoi T."/>
            <person name="Roa M.B."/>
            <person name="Lu M.J."/>
            <person name="Chang Y.Y."/>
            <person name="Ann P.J."/>
            <person name="Tsai J.N."/>
            <person name="Chen C.Y."/>
            <person name="Tzean S.S."/>
            <person name="Ota Y."/>
            <person name="Hattori T."/>
            <person name="Sahashi N."/>
            <person name="Liou R.F."/>
            <person name="Kikuchi T."/>
            <person name="Tsai I.J."/>
        </authorList>
    </citation>
    <scope>NUCLEOTIDE SEQUENCE [LARGE SCALE GENOMIC DNA]</scope>
    <source>
        <strain evidence="2 3">FFPRI411160</strain>
    </source>
</reference>
<evidence type="ECO:0000313" key="2">
    <source>
        <dbReference type="EMBL" id="PAV22351.1"/>
    </source>
</evidence>
<dbReference type="Proteomes" id="UP000217199">
    <property type="component" value="Unassembled WGS sequence"/>
</dbReference>
<dbReference type="PANTHER" id="PTHR21329">
    <property type="entry name" value="PHOSPHATIDYLINOSITOL N-ACETYLGLUCOSAMINYLTRANSFERASE SUBUNIT Q-RELATED"/>
    <property type="match status" value="1"/>
</dbReference>
<sequence length="587" mass="66886">MTCVFWPEDFTQPGTIVGWRAGSVVIVAGTIYASDDIFRASLEILNKKSIDESPVGEHLDLEILGECLKGASYVELPSVVKWSNHLGLNTQNERPTIMYYHRPKARTGRYYTLTEIDLDILMAIQGSEERSTRKLQNNKTQIAQKFSCKKPIKDGGINSLVLKKMNVAHKYMASLGGLLEGSTNGSRKSGISAFFVPVLLSVHVSAFHWAYLARDKLLSLFELIPWIQSTFAFAQQVDLRCEQIVFILQQIRHIIYVEERSENIASARYISTQNCIWLILNDIIIGSAVGMFILENRIYLSILLRDLSTHYMIGVFRQAIFWLDNWPAGLKLNSELSRFLYLILHAVLNLWEDVLLRFIEMFPKAIVIVGVSGIFGLSMILALLSDLTSLMSVHITLAYRLIRIGYRSQLLLAKSLFNLFRGKRYNVLRKRLDDWDYDLDQLILGTMLFTLISFLFPTISVYYILFAMARAALLLLRASFEVASALLNHFPLFALMLRVKDPWRLPGGIILRPYRRNRDSPSTFLVQSVPIKISKILNQYAVLGSQLASYYAPWRLLGKFVSGNQLDPIPQSLIRYTYGTQSIKEGQ</sequence>
<feature type="transmembrane region" description="Helical" evidence="1">
    <location>
        <begin position="471"/>
        <end position="495"/>
    </location>
</feature>
<keyword evidence="2" id="KW-0808">Transferase</keyword>
<evidence type="ECO:0000313" key="3">
    <source>
        <dbReference type="Proteomes" id="UP000217199"/>
    </source>
</evidence>
<comment type="caution">
    <text evidence="2">The sequence shown here is derived from an EMBL/GenBank/DDBJ whole genome shotgun (WGS) entry which is preliminary data.</text>
</comment>
<dbReference type="FunCoup" id="A0A286US00">
    <property type="interactions" value="170"/>
</dbReference>
<dbReference type="OrthoDB" id="70250at2759"/>
<proteinExistence type="predicted"/>
<keyword evidence="1" id="KW-1133">Transmembrane helix</keyword>
<organism evidence="2 3">
    <name type="scientific">Pyrrhoderma noxium</name>
    <dbReference type="NCBI Taxonomy" id="2282107"/>
    <lineage>
        <taxon>Eukaryota</taxon>
        <taxon>Fungi</taxon>
        <taxon>Dikarya</taxon>
        <taxon>Basidiomycota</taxon>
        <taxon>Agaricomycotina</taxon>
        <taxon>Agaricomycetes</taxon>
        <taxon>Hymenochaetales</taxon>
        <taxon>Hymenochaetaceae</taxon>
        <taxon>Pyrrhoderma</taxon>
    </lineage>
</organism>
<accession>A0A286US00</accession>
<keyword evidence="1" id="KW-0472">Membrane</keyword>
<dbReference type="GO" id="GO:0005783">
    <property type="term" value="C:endoplasmic reticulum"/>
    <property type="evidence" value="ECO:0007669"/>
    <property type="project" value="TreeGrafter"/>
</dbReference>
<gene>
    <name evidence="2" type="ORF">PNOK_0230800</name>
</gene>
<dbReference type="InParanoid" id="A0A286US00"/>
<name>A0A286US00_9AGAM</name>
<feature type="transmembrane region" description="Helical" evidence="1">
    <location>
        <begin position="442"/>
        <end position="465"/>
    </location>
</feature>
<keyword evidence="3" id="KW-1185">Reference proteome</keyword>
<dbReference type="InterPro" id="IPR007720">
    <property type="entry name" value="PigQ/GPI1"/>
</dbReference>
<keyword evidence="1" id="KW-0812">Transmembrane</keyword>
<feature type="transmembrane region" description="Helical" evidence="1">
    <location>
        <begin position="191"/>
        <end position="212"/>
    </location>
</feature>
<dbReference type="PANTHER" id="PTHR21329:SF3">
    <property type="entry name" value="PHOSPHATIDYLINOSITOL N-ACETYLGLUCOSAMINYLTRANSFERASE SUBUNIT Q"/>
    <property type="match status" value="1"/>
</dbReference>
<protein>
    <submittedName>
        <fullName evidence="2">N-acetylglucosaminyl transferase component gpi1</fullName>
    </submittedName>
</protein>